<accession>A0A0M6XSZ7</accession>
<dbReference type="PANTHER" id="PTHR46118">
    <property type="entry name" value="PROTEIN ABHD11"/>
    <property type="match status" value="1"/>
</dbReference>
<dbReference type="AlphaFoldDB" id="A0A0M6XSZ7"/>
<dbReference type="InterPro" id="IPR029058">
    <property type="entry name" value="AB_hydrolase_fold"/>
</dbReference>
<evidence type="ECO:0000256" key="1">
    <source>
        <dbReference type="ARBA" id="ARBA00022801"/>
    </source>
</evidence>
<dbReference type="EMBL" id="CXPG01000020">
    <property type="protein sequence ID" value="CTQ33802.1"/>
    <property type="molecule type" value="Genomic_DNA"/>
</dbReference>
<dbReference type="SUPFAM" id="SSF53474">
    <property type="entry name" value="alpha/beta-Hydrolases"/>
    <property type="match status" value="1"/>
</dbReference>
<keyword evidence="4" id="KW-1185">Reference proteome</keyword>
<protein>
    <submittedName>
        <fullName evidence="3">Esterase YbfF</fullName>
        <ecNumber evidence="3">3.1.-.-</ecNumber>
    </submittedName>
</protein>
<dbReference type="Pfam" id="PF12697">
    <property type="entry name" value="Abhydrolase_6"/>
    <property type="match status" value="1"/>
</dbReference>
<evidence type="ECO:0000313" key="3">
    <source>
        <dbReference type="EMBL" id="CTQ33802.1"/>
    </source>
</evidence>
<dbReference type="PANTHER" id="PTHR46118:SF4">
    <property type="entry name" value="PROTEIN ABHD11"/>
    <property type="match status" value="1"/>
</dbReference>
<dbReference type="Proteomes" id="UP000048908">
    <property type="component" value="Unassembled WGS sequence"/>
</dbReference>
<organism evidence="3 4">
    <name type="scientific">Jannaschia rubra</name>
    <dbReference type="NCBI Taxonomy" id="282197"/>
    <lineage>
        <taxon>Bacteria</taxon>
        <taxon>Pseudomonadati</taxon>
        <taxon>Pseudomonadota</taxon>
        <taxon>Alphaproteobacteria</taxon>
        <taxon>Rhodobacterales</taxon>
        <taxon>Roseobacteraceae</taxon>
        <taxon>Jannaschia</taxon>
    </lineage>
</organism>
<name>A0A0M6XSZ7_9RHOB</name>
<keyword evidence="1 3" id="KW-0378">Hydrolase</keyword>
<evidence type="ECO:0000313" key="4">
    <source>
        <dbReference type="Proteomes" id="UP000048908"/>
    </source>
</evidence>
<feature type="domain" description="AB hydrolase-1" evidence="2">
    <location>
        <begin position="33"/>
        <end position="259"/>
    </location>
</feature>
<dbReference type="GO" id="GO:0016787">
    <property type="term" value="F:hydrolase activity"/>
    <property type="evidence" value="ECO:0007669"/>
    <property type="project" value="UniProtKB-KW"/>
</dbReference>
<dbReference type="EC" id="3.1.-.-" evidence="3"/>
<evidence type="ECO:0000259" key="2">
    <source>
        <dbReference type="Pfam" id="PF12697"/>
    </source>
</evidence>
<dbReference type="InterPro" id="IPR000073">
    <property type="entry name" value="AB_hydrolase_1"/>
</dbReference>
<proteinExistence type="predicted"/>
<dbReference type="STRING" id="282197.SAMN04488517_102638"/>
<reference evidence="3 4" key="1">
    <citation type="submission" date="2015-07" db="EMBL/GenBank/DDBJ databases">
        <authorList>
            <person name="Noorani M."/>
        </authorList>
    </citation>
    <scope>NUCLEOTIDE SEQUENCE [LARGE SCALE GENOMIC DNA]</scope>
    <source>
        <strain evidence="3 4">CECT 5088</strain>
    </source>
</reference>
<gene>
    <name evidence="3" type="primary">ybfF</name>
    <name evidence="3" type="ORF">JAN5088_02588</name>
</gene>
<dbReference type="Gene3D" id="3.40.50.1820">
    <property type="entry name" value="alpha/beta hydrolase"/>
    <property type="match status" value="1"/>
</dbReference>
<sequence length="266" mass="28796">MVGGRLAFGGGRGYLWPMLNTIRHGGPTDRPPLLIAHGLFGSARNWGVIAKRLSDTREVVAVDMRNHAGSDWADSHSYADLAEDLAEVIGDRPHDVLGHSMGGKAAMVLALTRPDILHRLIVADIAPVTYAHTQSHLIDALRAVDLSRVTRRSDAAEQLGAVPDDGTRSFLLQSLDVGAGRWTLNLDALQAEMPGIIGFPDLGGAFHGPAFFLSGGNSDYVRPEHRDRIKALFPAARFAKIPGANHWLHAEKPREFEAAVRAFLDA</sequence>